<keyword evidence="8" id="KW-1185">Reference proteome</keyword>
<sequence>MPTFVAAVEKDEEASRGSSNASTPLRRALNDVESASRAAIQADNPPAAAAADDRLVQAVERVYAAAEVDAAFVASTASRQASSELDSAMSAISQEQQIYNNTATIAANAQRSFPAVLFTKRLGLSEPERYESEAAVRRVALDWTRESLPSLADASPHVMSPQMLWVSSMADLAMDDHTTERRR</sequence>
<dbReference type="SUPFAM" id="SSF140478">
    <property type="entry name" value="LemA-like"/>
    <property type="match status" value="1"/>
</dbReference>
<proteinExistence type="inferred from homology"/>
<comment type="subcellular location">
    <subcellularLocation>
        <location evidence="1">Membrane</location>
        <topology evidence="1">Single-pass membrane protein</topology>
    </subcellularLocation>
</comment>
<dbReference type="InterPro" id="IPR007156">
    <property type="entry name" value="MamQ_LemA"/>
</dbReference>
<evidence type="ECO:0000256" key="1">
    <source>
        <dbReference type="ARBA" id="ARBA00004167"/>
    </source>
</evidence>
<accession>A0A842J8X0</accession>
<gene>
    <name evidence="7" type="ORF">H7313_00785</name>
</gene>
<dbReference type="Pfam" id="PF04011">
    <property type="entry name" value="LemA"/>
    <property type="match status" value="1"/>
</dbReference>
<name>A0A842J8X0_9ACTN</name>
<evidence type="ECO:0000256" key="5">
    <source>
        <dbReference type="ARBA" id="ARBA00023136"/>
    </source>
</evidence>
<feature type="region of interest" description="Disordered" evidence="6">
    <location>
        <begin position="1"/>
        <end position="26"/>
    </location>
</feature>
<evidence type="ECO:0000313" key="7">
    <source>
        <dbReference type="EMBL" id="MBC2887904.1"/>
    </source>
</evidence>
<protein>
    <submittedName>
        <fullName evidence="7">LemA family protein</fullName>
    </submittedName>
</protein>
<dbReference type="EMBL" id="JACMSE010000001">
    <property type="protein sequence ID" value="MBC2887904.1"/>
    <property type="molecule type" value="Genomic_DNA"/>
</dbReference>
<dbReference type="Gene3D" id="1.20.1440.20">
    <property type="entry name" value="LemA-like domain"/>
    <property type="match status" value="1"/>
</dbReference>
<dbReference type="RefSeq" id="WP_185903946.1">
    <property type="nucleotide sequence ID" value="NZ_JACMSE010000001.1"/>
</dbReference>
<keyword evidence="4" id="KW-1133">Transmembrane helix</keyword>
<comment type="caution">
    <text evidence="7">The sequence shown here is derived from an EMBL/GenBank/DDBJ whole genome shotgun (WGS) entry which is preliminary data.</text>
</comment>
<evidence type="ECO:0000256" key="3">
    <source>
        <dbReference type="ARBA" id="ARBA00022692"/>
    </source>
</evidence>
<dbReference type="InterPro" id="IPR023353">
    <property type="entry name" value="LemA-like_dom_sf"/>
</dbReference>
<keyword evidence="3" id="KW-0812">Transmembrane</keyword>
<comment type="similarity">
    <text evidence="2">Belongs to the LemA family.</text>
</comment>
<dbReference type="AlphaFoldDB" id="A0A842J8X0"/>
<dbReference type="GO" id="GO:0016020">
    <property type="term" value="C:membrane"/>
    <property type="evidence" value="ECO:0007669"/>
    <property type="project" value="UniProtKB-SubCell"/>
</dbReference>
<keyword evidence="5" id="KW-0472">Membrane</keyword>
<dbReference type="Proteomes" id="UP000587396">
    <property type="component" value="Unassembled WGS sequence"/>
</dbReference>
<evidence type="ECO:0000256" key="4">
    <source>
        <dbReference type="ARBA" id="ARBA00022989"/>
    </source>
</evidence>
<reference evidence="7 8" key="1">
    <citation type="submission" date="2020-08" db="EMBL/GenBank/DDBJ databases">
        <authorList>
            <person name="Liu C."/>
            <person name="Sun Q."/>
        </authorList>
    </citation>
    <scope>NUCLEOTIDE SEQUENCE [LARGE SCALE GENOMIC DNA]</scope>
    <source>
        <strain evidence="7 8">N22</strain>
    </source>
</reference>
<evidence type="ECO:0000313" key="8">
    <source>
        <dbReference type="Proteomes" id="UP000587396"/>
    </source>
</evidence>
<organism evidence="7 8">
    <name type="scientific">Gordonibacter massiliensis</name>
    <name type="common">ex Traore et al. 2017</name>
    <dbReference type="NCBI Taxonomy" id="1841863"/>
    <lineage>
        <taxon>Bacteria</taxon>
        <taxon>Bacillati</taxon>
        <taxon>Actinomycetota</taxon>
        <taxon>Coriobacteriia</taxon>
        <taxon>Eggerthellales</taxon>
        <taxon>Eggerthellaceae</taxon>
        <taxon>Gordonibacter</taxon>
    </lineage>
</organism>
<evidence type="ECO:0000256" key="6">
    <source>
        <dbReference type="SAM" id="MobiDB-lite"/>
    </source>
</evidence>
<evidence type="ECO:0000256" key="2">
    <source>
        <dbReference type="ARBA" id="ARBA00008854"/>
    </source>
</evidence>